<dbReference type="RefSeq" id="WP_105237026.1">
    <property type="nucleotide sequence ID" value="NZ_CP023270.1"/>
</dbReference>
<accession>A0A2S0I1N7</accession>
<dbReference type="Gene3D" id="3.40.50.620">
    <property type="entry name" value="HUPs"/>
    <property type="match status" value="1"/>
</dbReference>
<dbReference type="OrthoDB" id="9792500at2"/>
<sequence length="139" mass="14874">MNTIILATDGSLHSDAAARFLVESPLLNRDFVVHVVHCEPDVGGDVKSFIDKEDIAAWHHEESGKAMQSVVGILSAANVGHECHEFVGFTPEKIVEYAKKIDAGAIVIGSHHHSPLINAIRGSVSGRILAHSPCPVLLV</sequence>
<dbReference type="InterPro" id="IPR014729">
    <property type="entry name" value="Rossmann-like_a/b/a_fold"/>
</dbReference>
<dbReference type="CDD" id="cd00293">
    <property type="entry name" value="USP-like"/>
    <property type="match status" value="1"/>
</dbReference>
<dbReference type="SUPFAM" id="SSF52402">
    <property type="entry name" value="Adenine nucleotide alpha hydrolases-like"/>
    <property type="match status" value="1"/>
</dbReference>
<dbReference type="AlphaFoldDB" id="A0A2S0I1N7"/>
<organism evidence="3 4">
    <name type="scientific">Achromobacter spanius</name>
    <dbReference type="NCBI Taxonomy" id="217203"/>
    <lineage>
        <taxon>Bacteria</taxon>
        <taxon>Pseudomonadati</taxon>
        <taxon>Pseudomonadota</taxon>
        <taxon>Betaproteobacteria</taxon>
        <taxon>Burkholderiales</taxon>
        <taxon>Alcaligenaceae</taxon>
        <taxon>Achromobacter</taxon>
    </lineage>
</organism>
<gene>
    <name evidence="3" type="ORF">CLM73_01530</name>
</gene>
<protein>
    <submittedName>
        <fullName evidence="3">Universal stress protein UspA</fullName>
    </submittedName>
</protein>
<dbReference type="PANTHER" id="PTHR46268">
    <property type="entry name" value="STRESS RESPONSE PROTEIN NHAX"/>
    <property type="match status" value="1"/>
</dbReference>
<dbReference type="PRINTS" id="PR01438">
    <property type="entry name" value="UNVRSLSTRESS"/>
</dbReference>
<dbReference type="EMBL" id="CP023270">
    <property type="protein sequence ID" value="AVJ25904.1"/>
    <property type="molecule type" value="Genomic_DNA"/>
</dbReference>
<dbReference type="InterPro" id="IPR006015">
    <property type="entry name" value="Universal_stress_UspA"/>
</dbReference>
<dbReference type="Pfam" id="PF00582">
    <property type="entry name" value="Usp"/>
    <property type="match status" value="1"/>
</dbReference>
<evidence type="ECO:0000313" key="4">
    <source>
        <dbReference type="Proteomes" id="UP000239477"/>
    </source>
</evidence>
<dbReference type="InterPro" id="IPR006016">
    <property type="entry name" value="UspA"/>
</dbReference>
<keyword evidence="4" id="KW-1185">Reference proteome</keyword>
<evidence type="ECO:0000313" key="3">
    <source>
        <dbReference type="EMBL" id="AVJ25904.1"/>
    </source>
</evidence>
<comment type="similarity">
    <text evidence="1">Belongs to the universal stress protein A family.</text>
</comment>
<feature type="domain" description="UspA" evidence="2">
    <location>
        <begin position="2"/>
        <end position="139"/>
    </location>
</feature>
<dbReference type="Proteomes" id="UP000239477">
    <property type="component" value="Chromosome"/>
</dbReference>
<reference evidence="3 4" key="1">
    <citation type="submission" date="2017-09" db="EMBL/GenBank/DDBJ databases">
        <title>Genomic, metabolic, and phenotypic characteristics of bacterial isolates from the natural microbiome of the model nematode Caenorhabditis elegans.</title>
        <authorList>
            <person name="Zimmermann J."/>
            <person name="Obeng N."/>
            <person name="Yang W."/>
            <person name="Obeng O."/>
            <person name="Kissoyan K."/>
            <person name="Pees B."/>
            <person name="Dirksen P."/>
            <person name="Hoppner M."/>
            <person name="Franke A."/>
            <person name="Rosenstiel P."/>
            <person name="Leippe M."/>
            <person name="Dierking K."/>
            <person name="Kaleta C."/>
            <person name="Schulenburg H."/>
        </authorList>
    </citation>
    <scope>NUCLEOTIDE SEQUENCE [LARGE SCALE GENOMIC DNA]</scope>
    <source>
        <strain evidence="3 4">MYb73</strain>
    </source>
</reference>
<evidence type="ECO:0000259" key="2">
    <source>
        <dbReference type="Pfam" id="PF00582"/>
    </source>
</evidence>
<proteinExistence type="inferred from homology"/>
<evidence type="ECO:0000256" key="1">
    <source>
        <dbReference type="ARBA" id="ARBA00008791"/>
    </source>
</evidence>
<dbReference type="PANTHER" id="PTHR46268:SF6">
    <property type="entry name" value="UNIVERSAL STRESS PROTEIN UP12"/>
    <property type="match status" value="1"/>
</dbReference>
<name>A0A2S0I1N7_9BURK</name>